<protein>
    <submittedName>
        <fullName evidence="3">Glutathione S-transferase</fullName>
    </submittedName>
</protein>
<dbReference type="SFLD" id="SFLDG00358">
    <property type="entry name" value="Main_(cytGST)"/>
    <property type="match status" value="1"/>
</dbReference>
<dbReference type="InterPro" id="IPR040079">
    <property type="entry name" value="Glutathione_S-Trfase"/>
</dbReference>
<feature type="domain" description="GST C-terminal" evidence="2">
    <location>
        <begin position="85"/>
        <end position="207"/>
    </location>
</feature>
<dbReference type="GO" id="GO:0016034">
    <property type="term" value="F:maleylacetoacetate isomerase activity"/>
    <property type="evidence" value="ECO:0007669"/>
    <property type="project" value="TreeGrafter"/>
</dbReference>
<dbReference type="InterPro" id="IPR036282">
    <property type="entry name" value="Glutathione-S-Trfase_C_sf"/>
</dbReference>
<dbReference type="InterPro" id="IPR004045">
    <property type="entry name" value="Glutathione_S-Trfase_N"/>
</dbReference>
<comment type="caution">
    <text evidence="3">The sequence shown here is derived from an EMBL/GenBank/DDBJ whole genome shotgun (WGS) entry which is preliminary data.</text>
</comment>
<name>A0A1U7IBD2_9CYAN</name>
<dbReference type="SUPFAM" id="SSF47616">
    <property type="entry name" value="GST C-terminal domain-like"/>
    <property type="match status" value="1"/>
</dbReference>
<dbReference type="Gene3D" id="1.20.1050.10">
    <property type="match status" value="1"/>
</dbReference>
<dbReference type="SFLD" id="SFLDS00019">
    <property type="entry name" value="Glutathione_Transferase_(cytos"/>
    <property type="match status" value="1"/>
</dbReference>
<dbReference type="InterPro" id="IPR004046">
    <property type="entry name" value="GST_C"/>
</dbReference>
<dbReference type="GO" id="GO:0006559">
    <property type="term" value="P:L-phenylalanine catabolic process"/>
    <property type="evidence" value="ECO:0007669"/>
    <property type="project" value="TreeGrafter"/>
</dbReference>
<dbReference type="SUPFAM" id="SSF52833">
    <property type="entry name" value="Thioredoxin-like"/>
    <property type="match status" value="1"/>
</dbReference>
<evidence type="ECO:0000259" key="1">
    <source>
        <dbReference type="PROSITE" id="PS50404"/>
    </source>
</evidence>
<dbReference type="Proteomes" id="UP000185860">
    <property type="component" value="Unassembled WGS sequence"/>
</dbReference>
<evidence type="ECO:0000259" key="2">
    <source>
        <dbReference type="PROSITE" id="PS50405"/>
    </source>
</evidence>
<dbReference type="GO" id="GO:0004364">
    <property type="term" value="F:glutathione transferase activity"/>
    <property type="evidence" value="ECO:0007669"/>
    <property type="project" value="TreeGrafter"/>
</dbReference>
<dbReference type="Gene3D" id="3.40.30.10">
    <property type="entry name" value="Glutaredoxin"/>
    <property type="match status" value="1"/>
</dbReference>
<dbReference type="PROSITE" id="PS50404">
    <property type="entry name" value="GST_NTER"/>
    <property type="match status" value="1"/>
</dbReference>
<dbReference type="Pfam" id="PF00043">
    <property type="entry name" value="GST_C"/>
    <property type="match status" value="1"/>
</dbReference>
<dbReference type="CDD" id="cd00299">
    <property type="entry name" value="GST_C_family"/>
    <property type="match status" value="1"/>
</dbReference>
<proteinExistence type="predicted"/>
<dbReference type="InterPro" id="IPR010987">
    <property type="entry name" value="Glutathione-S-Trfase_C-like"/>
</dbReference>
<sequence length="217" mass="24486">MLKFYFNPISINARRVWIALLEKEIAFESVEMKLDGDHFQAEFTEINPLQRVPVIVDDGFTVVESLAILDYLEAKYPTPSLMPTESQAIAKVRMVEMVGVNELQPATVPLIKQLVGLEVESAKLEAAKERINQVLQFYENLLGENAYFAGEMFSLAEVVAGTLLESLPMFDIAIDIYPQLNSWLEKLRSRSTFQQTTASPAQIRAVIPHIKKILATR</sequence>
<dbReference type="STRING" id="454136.NIES2119_21955"/>
<keyword evidence="3" id="KW-0808">Transferase</keyword>
<dbReference type="PANTHER" id="PTHR42673:SF4">
    <property type="entry name" value="MALEYLACETOACETATE ISOMERASE"/>
    <property type="match status" value="1"/>
</dbReference>
<feature type="domain" description="GST N-terminal" evidence="1">
    <location>
        <begin position="1"/>
        <end position="80"/>
    </location>
</feature>
<dbReference type="RefSeq" id="WP_073595628.1">
    <property type="nucleotide sequence ID" value="NZ_MRCE01000025.1"/>
</dbReference>
<dbReference type="InterPro" id="IPR036249">
    <property type="entry name" value="Thioredoxin-like_sf"/>
</dbReference>
<dbReference type="EMBL" id="MRCE01000025">
    <property type="protein sequence ID" value="OKH33957.1"/>
    <property type="molecule type" value="Genomic_DNA"/>
</dbReference>
<dbReference type="GO" id="GO:0006749">
    <property type="term" value="P:glutathione metabolic process"/>
    <property type="evidence" value="ECO:0007669"/>
    <property type="project" value="TreeGrafter"/>
</dbReference>
<dbReference type="PANTHER" id="PTHR42673">
    <property type="entry name" value="MALEYLACETOACETATE ISOMERASE"/>
    <property type="match status" value="1"/>
</dbReference>
<organism evidence="3 4">
    <name type="scientific">[Phormidium ambiguum] IAM M-71</name>
    <dbReference type="NCBI Taxonomy" id="454136"/>
    <lineage>
        <taxon>Bacteria</taxon>
        <taxon>Bacillati</taxon>
        <taxon>Cyanobacteriota</taxon>
        <taxon>Cyanophyceae</taxon>
        <taxon>Oscillatoriophycideae</taxon>
        <taxon>Aerosakkonematales</taxon>
        <taxon>Aerosakkonemataceae</taxon>
        <taxon>Floridanema</taxon>
    </lineage>
</organism>
<dbReference type="OrthoDB" id="465590at2"/>
<dbReference type="PROSITE" id="PS50405">
    <property type="entry name" value="GST_CTER"/>
    <property type="match status" value="1"/>
</dbReference>
<dbReference type="Pfam" id="PF13417">
    <property type="entry name" value="GST_N_3"/>
    <property type="match status" value="1"/>
</dbReference>
<dbReference type="AlphaFoldDB" id="A0A1U7IBD2"/>
<accession>A0A1U7IBD2</accession>
<evidence type="ECO:0000313" key="3">
    <source>
        <dbReference type="EMBL" id="OKH33957.1"/>
    </source>
</evidence>
<dbReference type="CDD" id="cd00570">
    <property type="entry name" value="GST_N_family"/>
    <property type="match status" value="1"/>
</dbReference>
<gene>
    <name evidence="3" type="ORF">NIES2119_21955</name>
</gene>
<reference evidence="3 4" key="1">
    <citation type="submission" date="2016-11" db="EMBL/GenBank/DDBJ databases">
        <title>Draft Genome Sequences of Nine Cyanobacterial Strains from Diverse Habitats.</title>
        <authorList>
            <person name="Zhu T."/>
            <person name="Hou S."/>
            <person name="Lu X."/>
            <person name="Hess W.R."/>
        </authorList>
    </citation>
    <scope>NUCLEOTIDE SEQUENCE [LARGE SCALE GENOMIC DNA]</scope>
    <source>
        <strain evidence="3 4">IAM M-71</strain>
    </source>
</reference>
<evidence type="ECO:0000313" key="4">
    <source>
        <dbReference type="Proteomes" id="UP000185860"/>
    </source>
</evidence>